<accession>A0A0H4P7D2</accession>
<dbReference type="Pfam" id="PF25145">
    <property type="entry name" value="NfeD1b_N"/>
    <property type="match status" value="1"/>
</dbReference>
<evidence type="ECO:0000256" key="4">
    <source>
        <dbReference type="ARBA" id="ARBA00023136"/>
    </source>
</evidence>
<dbReference type="GO" id="GO:0008233">
    <property type="term" value="F:peptidase activity"/>
    <property type="evidence" value="ECO:0007669"/>
    <property type="project" value="UniProtKB-KW"/>
</dbReference>
<dbReference type="CDD" id="cd07021">
    <property type="entry name" value="Clp_protease_NfeD_like"/>
    <property type="match status" value="1"/>
</dbReference>
<proteinExistence type="predicted"/>
<evidence type="ECO:0000259" key="8">
    <source>
        <dbReference type="Pfam" id="PF25145"/>
    </source>
</evidence>
<evidence type="ECO:0000256" key="2">
    <source>
        <dbReference type="ARBA" id="ARBA00022692"/>
    </source>
</evidence>
<dbReference type="InterPro" id="IPR029045">
    <property type="entry name" value="ClpP/crotonase-like_dom_sf"/>
</dbReference>
<protein>
    <submittedName>
        <fullName evidence="9">Putative membrane-bound ClpP-class protease</fullName>
    </submittedName>
</protein>
<feature type="transmembrane region" description="Helical" evidence="5">
    <location>
        <begin position="260"/>
        <end position="280"/>
    </location>
</feature>
<gene>
    <name evidence="9" type="ORF">CA2015_0903</name>
</gene>
<evidence type="ECO:0000256" key="5">
    <source>
        <dbReference type="SAM" id="Phobius"/>
    </source>
</evidence>
<dbReference type="PATRIC" id="fig|320787.5.peg.1003"/>
<feature type="transmembrane region" description="Helical" evidence="5">
    <location>
        <begin position="344"/>
        <end position="365"/>
    </location>
</feature>
<feature type="domain" description="NfeD1b N-terminal" evidence="8">
    <location>
        <begin position="34"/>
        <end position="219"/>
    </location>
</feature>
<feature type="domain" description="NfeD integral membrane" evidence="7">
    <location>
        <begin position="239"/>
        <end position="359"/>
    </location>
</feature>
<evidence type="ECO:0000313" key="10">
    <source>
        <dbReference type="Proteomes" id="UP000036520"/>
    </source>
</evidence>
<dbReference type="InterPro" id="IPR056738">
    <property type="entry name" value="NfeD1b_N"/>
</dbReference>
<dbReference type="InterPro" id="IPR002810">
    <property type="entry name" value="NfeD-like_C"/>
</dbReference>
<reference evidence="9 10" key="1">
    <citation type="submission" date="2015-07" db="EMBL/GenBank/DDBJ databases">
        <authorList>
            <person name="Kim K.M."/>
        </authorList>
    </citation>
    <scope>NUCLEOTIDE SEQUENCE [LARGE SCALE GENOMIC DNA]</scope>
    <source>
        <strain evidence="9 10">KCTC 12363</strain>
    </source>
</reference>
<dbReference type="EMBL" id="CP012040">
    <property type="protein sequence ID" value="AKP50361.1"/>
    <property type="molecule type" value="Genomic_DNA"/>
</dbReference>
<dbReference type="OrthoDB" id="9806253at2"/>
<evidence type="ECO:0000256" key="3">
    <source>
        <dbReference type="ARBA" id="ARBA00022989"/>
    </source>
</evidence>
<keyword evidence="10" id="KW-1185">Reference proteome</keyword>
<evidence type="ECO:0000313" key="9">
    <source>
        <dbReference type="EMBL" id="AKP50361.1"/>
    </source>
</evidence>
<dbReference type="Pfam" id="PF01957">
    <property type="entry name" value="NfeD"/>
    <property type="match status" value="1"/>
</dbReference>
<evidence type="ECO:0000259" key="7">
    <source>
        <dbReference type="Pfam" id="PF24961"/>
    </source>
</evidence>
<dbReference type="GO" id="GO:0005886">
    <property type="term" value="C:plasma membrane"/>
    <property type="evidence" value="ECO:0007669"/>
    <property type="project" value="TreeGrafter"/>
</dbReference>
<comment type="subcellular location">
    <subcellularLocation>
        <location evidence="1">Membrane</location>
        <topology evidence="1">Multi-pass membrane protein</topology>
    </subcellularLocation>
</comment>
<dbReference type="KEGG" id="camu:CA2015_0903"/>
<dbReference type="SUPFAM" id="SSF141322">
    <property type="entry name" value="NfeD domain-like"/>
    <property type="match status" value="1"/>
</dbReference>
<dbReference type="GO" id="GO:0006508">
    <property type="term" value="P:proteolysis"/>
    <property type="evidence" value="ECO:0007669"/>
    <property type="project" value="UniProtKB-KW"/>
</dbReference>
<keyword evidence="9" id="KW-0645">Protease</keyword>
<keyword evidence="3 5" id="KW-1133">Transmembrane helix</keyword>
<dbReference type="Proteomes" id="UP000036520">
    <property type="component" value="Chromosome"/>
</dbReference>
<dbReference type="InterPro" id="IPR052165">
    <property type="entry name" value="Membrane_assoc_protease"/>
</dbReference>
<name>A0A0H4P7D2_9BACT</name>
<dbReference type="PANTHER" id="PTHR33507:SF3">
    <property type="entry name" value="INNER MEMBRANE PROTEIN YBBJ"/>
    <property type="match status" value="1"/>
</dbReference>
<dbReference type="InterPro" id="IPR056739">
    <property type="entry name" value="NfeD_membrane"/>
</dbReference>
<keyword evidence="9" id="KW-0378">Hydrolase</keyword>
<feature type="transmembrane region" description="Helical" evidence="5">
    <location>
        <begin position="230"/>
        <end position="253"/>
    </location>
</feature>
<feature type="domain" description="NfeD-like C-terminal" evidence="6">
    <location>
        <begin position="397"/>
        <end position="452"/>
    </location>
</feature>
<dbReference type="Gene3D" id="3.90.226.10">
    <property type="entry name" value="2-enoyl-CoA Hydratase, Chain A, domain 1"/>
    <property type="match status" value="1"/>
</dbReference>
<evidence type="ECO:0000259" key="6">
    <source>
        <dbReference type="Pfam" id="PF01957"/>
    </source>
</evidence>
<dbReference type="PANTHER" id="PTHR33507">
    <property type="entry name" value="INNER MEMBRANE PROTEIN YBBJ"/>
    <property type="match status" value="1"/>
</dbReference>
<dbReference type="STRING" id="320787.CA2015_0903"/>
<dbReference type="InterPro" id="IPR012340">
    <property type="entry name" value="NA-bd_OB-fold"/>
</dbReference>
<keyword evidence="2 5" id="KW-0812">Transmembrane</keyword>
<dbReference type="RefSeq" id="WP_048640810.1">
    <property type="nucleotide sequence ID" value="NZ_CP012040.1"/>
</dbReference>
<organism evidence="9 10">
    <name type="scientific">Cyclobacterium amurskyense</name>
    <dbReference type="NCBI Taxonomy" id="320787"/>
    <lineage>
        <taxon>Bacteria</taxon>
        <taxon>Pseudomonadati</taxon>
        <taxon>Bacteroidota</taxon>
        <taxon>Cytophagia</taxon>
        <taxon>Cytophagales</taxon>
        <taxon>Cyclobacteriaceae</taxon>
        <taxon>Cyclobacterium</taxon>
    </lineage>
</organism>
<sequence>MKFWFSLSIYIFVNFIVVPFVQGQTEQSKDSLKTVYVFEMKDDIDPRMNRKVRMAMEDAVEKKAALIIVHMDTYGGAVNDADDIRTSFLESKIPIVSFIDKDAASAGALISIACDSIYMAKGGSIGAATVVMGGSGEAAPDKYQSYMRSMMRSTAEARGRNPQIAEAMVDENIEVEGVSKSGEVITFSVSEAIENGFCEAQVSSIEEIVARYGLTNYEIYKYSPSATEDIISLFLNPAVSGFLILIIFAGIYFEIQTPGIGFPLAASAIAMLLYFIPYYLTGLASNWELVVFIVGIVLLALEIFVVPGFGVFGILGIVCILSGLTMGMLPNEQFDFTFVSSGKLFAALLTVILAATIATVLIFTLTPKINQWESFSRISLADTQQKSEGYTSSFYSQEMLGKEGVSHTRLMPSGKVIIEDEMYDAYSRGEFIDKGEKIKVISTEGTSLRVKKNEV</sequence>
<evidence type="ECO:0000256" key="1">
    <source>
        <dbReference type="ARBA" id="ARBA00004141"/>
    </source>
</evidence>
<dbReference type="Gene3D" id="2.40.50.140">
    <property type="entry name" value="Nucleic acid-binding proteins"/>
    <property type="match status" value="1"/>
</dbReference>
<feature type="transmembrane region" description="Helical" evidence="5">
    <location>
        <begin position="286"/>
        <end position="304"/>
    </location>
</feature>
<dbReference type="Pfam" id="PF24961">
    <property type="entry name" value="NfeD_membrane"/>
    <property type="match status" value="1"/>
</dbReference>
<keyword evidence="4 5" id="KW-0472">Membrane</keyword>
<dbReference type="SUPFAM" id="SSF52096">
    <property type="entry name" value="ClpP/crotonase"/>
    <property type="match status" value="1"/>
</dbReference>
<dbReference type="AlphaFoldDB" id="A0A0H4P7D2"/>